<keyword evidence="9 12" id="KW-0675">Receptor</keyword>
<feature type="transmembrane region" description="Helical" evidence="14">
    <location>
        <begin position="376"/>
        <end position="395"/>
    </location>
</feature>
<keyword evidence="10 12" id="KW-0807">Transducer</keyword>
<keyword evidence="2" id="KW-1003">Cell membrane</keyword>
<dbReference type="FunFam" id="1.20.1070.10:FF:000056">
    <property type="entry name" value="Melatonin receptor type 1A"/>
    <property type="match status" value="1"/>
</dbReference>
<dbReference type="Proteomes" id="UP001497482">
    <property type="component" value="Chromosome 11"/>
</dbReference>
<dbReference type="PRINTS" id="PR00857">
    <property type="entry name" value="MELATONINR"/>
</dbReference>
<dbReference type="PROSITE" id="PS50262">
    <property type="entry name" value="G_PROTEIN_RECEP_F1_2"/>
    <property type="match status" value="1"/>
</dbReference>
<evidence type="ECO:0000256" key="6">
    <source>
        <dbReference type="ARBA" id="ARBA00023108"/>
    </source>
</evidence>
<evidence type="ECO:0000256" key="11">
    <source>
        <dbReference type="ARBA" id="ARBA00024876"/>
    </source>
</evidence>
<keyword evidence="7 14" id="KW-0472">Membrane</keyword>
<dbReference type="AlphaFoldDB" id="A0AAV2JCG5"/>
<dbReference type="GO" id="GO:0005886">
    <property type="term" value="C:plasma membrane"/>
    <property type="evidence" value="ECO:0007669"/>
    <property type="project" value="UniProtKB-SubCell"/>
</dbReference>
<keyword evidence="17" id="KW-1185">Reference proteome</keyword>
<keyword evidence="5 12" id="KW-0297">G-protein coupled receptor</keyword>
<keyword evidence="6" id="KW-0090">Biological rhythms</keyword>
<evidence type="ECO:0000259" key="15">
    <source>
        <dbReference type="PROSITE" id="PS50262"/>
    </source>
</evidence>
<feature type="transmembrane region" description="Helical" evidence="14">
    <location>
        <begin position="589"/>
        <end position="612"/>
    </location>
</feature>
<feature type="transmembrane region" description="Helical" evidence="14">
    <location>
        <begin position="550"/>
        <end position="577"/>
    </location>
</feature>
<name>A0AAV2JCG5_KNICA</name>
<evidence type="ECO:0000256" key="5">
    <source>
        <dbReference type="ARBA" id="ARBA00023040"/>
    </source>
</evidence>
<feature type="compositionally biased region" description="Basic and acidic residues" evidence="13">
    <location>
        <begin position="145"/>
        <end position="163"/>
    </location>
</feature>
<comment type="subcellular location">
    <subcellularLocation>
        <location evidence="1">Cell membrane</location>
        <topology evidence="1">Multi-pass membrane protein</topology>
    </subcellularLocation>
</comment>
<feature type="compositionally biased region" description="Polar residues" evidence="13">
    <location>
        <begin position="649"/>
        <end position="661"/>
    </location>
</feature>
<dbReference type="GO" id="GO:0008502">
    <property type="term" value="F:melatonin receptor activity"/>
    <property type="evidence" value="ECO:0007669"/>
    <property type="project" value="InterPro"/>
</dbReference>
<evidence type="ECO:0000256" key="12">
    <source>
        <dbReference type="RuleBase" id="RU000688"/>
    </source>
</evidence>
<dbReference type="Pfam" id="PF00001">
    <property type="entry name" value="7tm_1"/>
    <property type="match status" value="1"/>
</dbReference>
<evidence type="ECO:0000256" key="3">
    <source>
        <dbReference type="ARBA" id="ARBA00022692"/>
    </source>
</evidence>
<dbReference type="InterPro" id="IPR017452">
    <property type="entry name" value="GPCR_Rhodpsn_7TM"/>
</dbReference>
<feature type="transmembrane region" description="Helical" evidence="14">
    <location>
        <begin position="415"/>
        <end position="437"/>
    </location>
</feature>
<proteinExistence type="inferred from homology"/>
<dbReference type="InterPro" id="IPR000025">
    <property type="entry name" value="Melatonin_rcpt"/>
</dbReference>
<keyword evidence="4 14" id="KW-1133">Transmembrane helix</keyword>
<feature type="region of interest" description="Disordered" evidence="13">
    <location>
        <begin position="140"/>
        <end position="163"/>
    </location>
</feature>
<dbReference type="PANTHER" id="PTHR24228">
    <property type="entry name" value="B2 BRADYKININ RECEPTOR/ANGIOTENSIN II RECEPTOR"/>
    <property type="match status" value="1"/>
</dbReference>
<comment type="function">
    <text evidence="11">High affinity receptor for melatonin. The activity of this receptor is mediated by pertussis toxin sensitive G proteins that inhibits adenylate cyclase activity.</text>
</comment>
<evidence type="ECO:0000256" key="1">
    <source>
        <dbReference type="ARBA" id="ARBA00004651"/>
    </source>
</evidence>
<feature type="domain" description="G-protein coupled receptors family 1 profile" evidence="15">
    <location>
        <begin position="377"/>
        <end position="609"/>
    </location>
</feature>
<evidence type="ECO:0000256" key="9">
    <source>
        <dbReference type="ARBA" id="ARBA00023170"/>
    </source>
</evidence>
<comment type="similarity">
    <text evidence="12">Belongs to the G-protein coupled receptor 1 family.</text>
</comment>
<protein>
    <recommendedName>
        <fullName evidence="15">G-protein coupled receptors family 1 profile domain-containing protein</fullName>
    </recommendedName>
</protein>
<evidence type="ECO:0000256" key="2">
    <source>
        <dbReference type="ARBA" id="ARBA00022475"/>
    </source>
</evidence>
<evidence type="ECO:0000313" key="16">
    <source>
        <dbReference type="EMBL" id="CAL1573432.1"/>
    </source>
</evidence>
<keyword evidence="8" id="KW-1015">Disulfide bond</keyword>
<dbReference type="PROSITE" id="PS00237">
    <property type="entry name" value="G_PROTEIN_RECEP_F1_1"/>
    <property type="match status" value="1"/>
</dbReference>
<keyword evidence="3 12" id="KW-0812">Transmembrane</keyword>
<dbReference type="InterPro" id="IPR000276">
    <property type="entry name" value="GPCR_Rhodpsn"/>
</dbReference>
<dbReference type="Gene3D" id="1.20.1070.10">
    <property type="entry name" value="Rhodopsin 7-helix transmembrane proteins"/>
    <property type="match status" value="1"/>
</dbReference>
<dbReference type="EMBL" id="OZ035833">
    <property type="protein sequence ID" value="CAL1573432.1"/>
    <property type="molecule type" value="Genomic_DNA"/>
</dbReference>
<feature type="region of interest" description="Disordered" evidence="13">
    <location>
        <begin position="643"/>
        <end position="670"/>
    </location>
</feature>
<evidence type="ECO:0000256" key="10">
    <source>
        <dbReference type="ARBA" id="ARBA00023224"/>
    </source>
</evidence>
<gene>
    <name evidence="16" type="ORF">KC01_LOCUS5340</name>
</gene>
<dbReference type="GO" id="GO:0048511">
    <property type="term" value="P:rhythmic process"/>
    <property type="evidence" value="ECO:0007669"/>
    <property type="project" value="UniProtKB-KW"/>
</dbReference>
<evidence type="ECO:0000256" key="7">
    <source>
        <dbReference type="ARBA" id="ARBA00023136"/>
    </source>
</evidence>
<organism evidence="16 17">
    <name type="scientific">Knipowitschia caucasica</name>
    <name type="common">Caucasian dwarf goby</name>
    <name type="synonym">Pomatoschistus caucasicus</name>
    <dbReference type="NCBI Taxonomy" id="637954"/>
    <lineage>
        <taxon>Eukaryota</taxon>
        <taxon>Metazoa</taxon>
        <taxon>Chordata</taxon>
        <taxon>Craniata</taxon>
        <taxon>Vertebrata</taxon>
        <taxon>Euteleostomi</taxon>
        <taxon>Actinopterygii</taxon>
        <taxon>Neopterygii</taxon>
        <taxon>Teleostei</taxon>
        <taxon>Neoteleostei</taxon>
        <taxon>Acanthomorphata</taxon>
        <taxon>Gobiaria</taxon>
        <taxon>Gobiiformes</taxon>
        <taxon>Gobioidei</taxon>
        <taxon>Gobiidae</taxon>
        <taxon>Gobiinae</taxon>
        <taxon>Knipowitschia</taxon>
    </lineage>
</organism>
<accession>A0AAV2JCG5</accession>
<dbReference type="SUPFAM" id="SSF81321">
    <property type="entry name" value="Family A G protein-coupled receptor-like"/>
    <property type="match status" value="1"/>
</dbReference>
<evidence type="ECO:0000256" key="13">
    <source>
        <dbReference type="SAM" id="MobiDB-lite"/>
    </source>
</evidence>
<reference evidence="16 17" key="1">
    <citation type="submission" date="2024-04" db="EMBL/GenBank/DDBJ databases">
        <authorList>
            <person name="Waldvogel A.-M."/>
            <person name="Schoenle A."/>
        </authorList>
    </citation>
    <scope>NUCLEOTIDE SEQUENCE [LARGE SCALE GENOMIC DNA]</scope>
</reference>
<evidence type="ECO:0000256" key="8">
    <source>
        <dbReference type="ARBA" id="ARBA00023157"/>
    </source>
</evidence>
<dbReference type="PANTHER" id="PTHR24228:SF54">
    <property type="entry name" value="MELATONIN RECEPTOR TYPE 1B"/>
    <property type="match status" value="1"/>
</dbReference>
<feature type="transmembrane region" description="Helical" evidence="14">
    <location>
        <begin position="499"/>
        <end position="529"/>
    </location>
</feature>
<evidence type="ECO:0000256" key="4">
    <source>
        <dbReference type="ARBA" id="ARBA00022989"/>
    </source>
</evidence>
<sequence length="670" mass="76499">MGSEAEKIFTSFNLSEDEKKSYEAVLKKFDEYFIPRRNIIHERACFYQRGQQPGETAEQYIRVLYEVAEHCEFGDKRDEHIRDRLVVGIQDKELSRKFQLKADLTLQEVTEQIRQAEEINKHVSLQSSAPEAMAVNMVRRQSGPHTDRPGRYRPRQDASSRQETYKMEGCGKCDVTVVNQSTYKMMKPKIELQLPNTRFVSPGGDLKCMGLFQATTKYKEQQYTFNVYVIEGKVSCLLGRHEAVEMGLVIRVNEVSTVFSSGGLLDTEPVKIVLQEGAQPYAVHTARRIPLPLVPLVKKELHRMESEGIIEKDNLKPGWPDMDKIQQADASAKQKQAHFYNRRHGVRCLPPLSPGDPVLTKLDGQKQWTRPAVIQGNVFVVSLAFADLVVAFYPYPLVLYALFHDGWALGNTQCMVSGFVMGLSVIGSIFNITGIAVNRYCYICHSFSYSRLYSYRNTLLFVALIWLLTVAAIVPNFFVGSLKYDPRVYSCTFAQNVSSSYTVAVVVVHFLVPIGVVTFCYLRIWVLVIQVRRKVKTEESPRIRPSDLRNFLTMFVVFVLFAICWAPLNLIGLAVAIDPTRVGPRIPEWLFVVSYFMAYFNSCLNAIIYGLLNRNFRNEYKRIVTSVWVTRLFVTETSRAATDGRSMKSRQSPQPALNNNESLRERINKD</sequence>
<evidence type="ECO:0000256" key="14">
    <source>
        <dbReference type="SAM" id="Phobius"/>
    </source>
</evidence>
<feature type="transmembrane region" description="Helical" evidence="14">
    <location>
        <begin position="458"/>
        <end position="479"/>
    </location>
</feature>
<evidence type="ECO:0000313" key="17">
    <source>
        <dbReference type="Proteomes" id="UP001497482"/>
    </source>
</evidence>
<dbReference type="PRINTS" id="PR00237">
    <property type="entry name" value="GPCRRHODOPSN"/>
</dbReference>